<dbReference type="GO" id="GO:0016810">
    <property type="term" value="F:hydrolase activity, acting on carbon-nitrogen (but not peptide) bonds"/>
    <property type="evidence" value="ECO:0007669"/>
    <property type="project" value="InterPro"/>
</dbReference>
<comment type="caution">
    <text evidence="2">The sequence shown here is derived from an EMBL/GenBank/DDBJ whole genome shotgun (WGS) entry which is preliminary data.</text>
</comment>
<keyword evidence="3" id="KW-1185">Reference proteome</keyword>
<evidence type="ECO:0000259" key="1">
    <source>
        <dbReference type="PROSITE" id="PS51677"/>
    </source>
</evidence>
<dbReference type="CDD" id="cd10944">
    <property type="entry name" value="CE4_SmPgdA_like"/>
    <property type="match status" value="1"/>
</dbReference>
<dbReference type="RefSeq" id="WP_218321366.1">
    <property type="nucleotide sequence ID" value="NZ_JAEEGC010000072.1"/>
</dbReference>
<evidence type="ECO:0000313" key="2">
    <source>
        <dbReference type="EMBL" id="MBV7274304.1"/>
    </source>
</evidence>
<organism evidence="2 3">
    <name type="scientific">Clostridium thailandense</name>
    <dbReference type="NCBI Taxonomy" id="2794346"/>
    <lineage>
        <taxon>Bacteria</taxon>
        <taxon>Bacillati</taxon>
        <taxon>Bacillota</taxon>
        <taxon>Clostridia</taxon>
        <taxon>Eubacteriales</taxon>
        <taxon>Clostridiaceae</taxon>
        <taxon>Clostridium</taxon>
    </lineage>
</organism>
<dbReference type="AlphaFoldDB" id="A0A949U113"/>
<dbReference type="Pfam" id="PF01522">
    <property type="entry name" value="Polysacc_deac_1"/>
    <property type="match status" value="1"/>
</dbReference>
<name>A0A949U113_9CLOT</name>
<protein>
    <submittedName>
        <fullName evidence="2">Polysaccharide deacetylase</fullName>
    </submittedName>
</protein>
<sequence>MKALKYIKIMLITLFIVLFWFLLIAKDNNIKGASNKLTADSSDKKVIYLTFDDGPSDIITGKILDVLKENNVKATFFLIGNQINGLEDVVKRIHKEDHSIGLHTYTHKFKKVYSNKSSFINEMLQCRDKVNEVTGISPNIIRFPGGSRKRLNEEYLNAIHSCNFKIYDWNAETVDGLNPKASPNKLYRQATKNSGKISSIILLLHCDYMHKNTCSALPSIIKYYKDEGYEFKAITENTPEFYYPIGKKTFNFFDLISSYVESDC</sequence>
<dbReference type="Proteomes" id="UP000694308">
    <property type="component" value="Unassembled WGS sequence"/>
</dbReference>
<reference evidence="2" key="1">
    <citation type="submission" date="2020-12" db="EMBL/GenBank/DDBJ databases">
        <title>Clostridium thailandense sp. nov., a novel acetogenic bacterium isolated from peat land soil in Thailand.</title>
        <authorList>
            <person name="Chaikitkaew S."/>
            <person name="Birkeland N.K."/>
        </authorList>
    </citation>
    <scope>NUCLEOTIDE SEQUENCE</scope>
    <source>
        <strain evidence="2">PL3</strain>
    </source>
</reference>
<dbReference type="InterPro" id="IPR002509">
    <property type="entry name" value="NODB_dom"/>
</dbReference>
<dbReference type="PROSITE" id="PS51677">
    <property type="entry name" value="NODB"/>
    <property type="match status" value="1"/>
</dbReference>
<feature type="domain" description="NodB homology" evidence="1">
    <location>
        <begin position="45"/>
        <end position="232"/>
    </location>
</feature>
<evidence type="ECO:0000313" key="3">
    <source>
        <dbReference type="Proteomes" id="UP000694308"/>
    </source>
</evidence>
<proteinExistence type="predicted"/>
<dbReference type="GO" id="GO:0005975">
    <property type="term" value="P:carbohydrate metabolic process"/>
    <property type="evidence" value="ECO:0007669"/>
    <property type="project" value="InterPro"/>
</dbReference>
<dbReference type="PANTHER" id="PTHR10587:SF125">
    <property type="entry name" value="POLYSACCHARIDE DEACETYLASE YHEN-RELATED"/>
    <property type="match status" value="1"/>
</dbReference>
<dbReference type="PANTHER" id="PTHR10587">
    <property type="entry name" value="GLYCOSYL TRANSFERASE-RELATED"/>
    <property type="match status" value="1"/>
</dbReference>
<dbReference type="EMBL" id="JAEEGC010000072">
    <property type="protein sequence ID" value="MBV7274304.1"/>
    <property type="molecule type" value="Genomic_DNA"/>
</dbReference>
<accession>A0A949U113</accession>
<gene>
    <name evidence="2" type="ORF">I6U48_15470</name>
</gene>
<dbReference type="InterPro" id="IPR050248">
    <property type="entry name" value="Polysacc_deacetylase_ArnD"/>
</dbReference>